<name>A0A0A9HR51_ARUDO</name>
<organism evidence="1">
    <name type="scientific">Arundo donax</name>
    <name type="common">Giant reed</name>
    <name type="synonym">Donax arundinaceus</name>
    <dbReference type="NCBI Taxonomy" id="35708"/>
    <lineage>
        <taxon>Eukaryota</taxon>
        <taxon>Viridiplantae</taxon>
        <taxon>Streptophyta</taxon>
        <taxon>Embryophyta</taxon>
        <taxon>Tracheophyta</taxon>
        <taxon>Spermatophyta</taxon>
        <taxon>Magnoliopsida</taxon>
        <taxon>Liliopsida</taxon>
        <taxon>Poales</taxon>
        <taxon>Poaceae</taxon>
        <taxon>PACMAD clade</taxon>
        <taxon>Arundinoideae</taxon>
        <taxon>Arundineae</taxon>
        <taxon>Arundo</taxon>
    </lineage>
</organism>
<reference evidence="1" key="1">
    <citation type="submission" date="2014-09" db="EMBL/GenBank/DDBJ databases">
        <authorList>
            <person name="Magalhaes I.L.F."/>
            <person name="Oliveira U."/>
            <person name="Santos F.R."/>
            <person name="Vidigal T.H.D.A."/>
            <person name="Brescovit A.D."/>
            <person name="Santos A.J."/>
        </authorList>
    </citation>
    <scope>NUCLEOTIDE SEQUENCE</scope>
    <source>
        <tissue evidence="1">Shoot tissue taken approximately 20 cm above the soil surface</tissue>
    </source>
</reference>
<accession>A0A0A9HR51</accession>
<evidence type="ECO:0000313" key="1">
    <source>
        <dbReference type="EMBL" id="JAE39182.1"/>
    </source>
</evidence>
<dbReference type="EMBL" id="GBRH01158714">
    <property type="protein sequence ID" value="JAE39182.1"/>
    <property type="molecule type" value="Transcribed_RNA"/>
</dbReference>
<sequence length="31" mass="3206">MYAPCSGYGVIPSICTKVSIAASGIVCDHYV</sequence>
<proteinExistence type="predicted"/>
<reference evidence="1" key="2">
    <citation type="journal article" date="2015" name="Data Brief">
        <title>Shoot transcriptome of the giant reed, Arundo donax.</title>
        <authorList>
            <person name="Barrero R.A."/>
            <person name="Guerrero F.D."/>
            <person name="Moolhuijzen P."/>
            <person name="Goolsby J.A."/>
            <person name="Tidwell J."/>
            <person name="Bellgard S.E."/>
            <person name="Bellgard M.I."/>
        </authorList>
    </citation>
    <scope>NUCLEOTIDE SEQUENCE</scope>
    <source>
        <tissue evidence="1">Shoot tissue taken approximately 20 cm above the soil surface</tissue>
    </source>
</reference>
<dbReference type="AlphaFoldDB" id="A0A0A9HR51"/>
<protein>
    <submittedName>
        <fullName evidence="1">Uncharacterized protein</fullName>
    </submittedName>
</protein>